<gene>
    <name evidence="10" type="primary">Acrbp_1</name>
    <name evidence="10" type="ORF">SINWEB_R01671</name>
</gene>
<evidence type="ECO:0000256" key="3">
    <source>
        <dbReference type="ARBA" id="ARBA00022553"/>
    </source>
</evidence>
<evidence type="ECO:0000256" key="4">
    <source>
        <dbReference type="ARBA" id="ARBA00022729"/>
    </source>
</evidence>
<dbReference type="AlphaFoldDB" id="A0A7K4UR12"/>
<dbReference type="EMBL" id="VXBN01016498">
    <property type="protein sequence ID" value="NWR12220.1"/>
    <property type="molecule type" value="Genomic_DNA"/>
</dbReference>
<keyword evidence="4" id="KW-0732">Signal</keyword>
<reference evidence="10 11" key="1">
    <citation type="submission" date="2019-09" db="EMBL/GenBank/DDBJ databases">
        <title>Bird 10,000 Genomes (B10K) Project - Family phase.</title>
        <authorList>
            <person name="Zhang G."/>
        </authorList>
    </citation>
    <scope>NUCLEOTIDE SEQUENCE [LARGE SCALE GENOMIC DNA]</scope>
    <source>
        <strain evidence="10">B10K-DU-002-08</strain>
        <tissue evidence="10">Muscle</tissue>
    </source>
</reference>
<accession>A0A7K4UR12</accession>
<proteinExistence type="predicted"/>
<feature type="non-terminal residue" evidence="10">
    <location>
        <position position="523"/>
    </location>
</feature>
<dbReference type="InterPro" id="IPR009865">
    <property type="entry name" value="Proacrosin-bd"/>
</dbReference>
<dbReference type="PANTHER" id="PTHR21362:SF1">
    <property type="entry name" value="ACROSIN-BINDING PROTEIN"/>
    <property type="match status" value="1"/>
</dbReference>
<keyword evidence="5" id="KW-0968">Cytoplasmic vesicle</keyword>
<evidence type="ECO:0000256" key="5">
    <source>
        <dbReference type="ARBA" id="ARBA00023329"/>
    </source>
</evidence>
<evidence type="ECO:0000313" key="10">
    <source>
        <dbReference type="EMBL" id="NWR12220.1"/>
    </source>
</evidence>
<dbReference type="Proteomes" id="UP000580691">
    <property type="component" value="Unassembled WGS sequence"/>
</dbReference>
<protein>
    <recommendedName>
        <fullName evidence="2">Acrosin-binding protein</fullName>
    </recommendedName>
    <alternativeName>
        <fullName evidence="6">Acrosin-binding protein, 60 kDa form</fullName>
    </alternativeName>
    <alternativeName>
        <fullName evidence="7">Proacrosin-binding protein sp32</fullName>
    </alternativeName>
</protein>
<feature type="non-terminal residue" evidence="10">
    <location>
        <position position="1"/>
    </location>
</feature>
<sequence>PAHPIPPVCPAGVLTLPAAAVAPPVPPMPGSPLSDREYQHFFARLHAPWQANMFCLLRQAYGCLSPTILHMDQDENHGEIPKGPVCSEFPEVMQFQTFCQFAQYRCLKQQFFIKDNVEDLLKFSHALLGQNPWPTKHPTATPKVPTPWQKSGTTHPASLWTATSPSRVESPEDQSLRKSIWHLIHSALSLDASLDSKDSSWNFTSSGPGHTSVQKIPPRGRWMKLGSSCCRGPGKVLQAVLLIQSLSHAPKCTASPLQPLCHTGMYRPCREPHSSVQFSQESKFVTRNEVTPSFPFSVSLLALQNDEAVLVLCYAVLEGNCLSSMLTMAWKEMEKRVFGFGDSVCDNLGRRHVDLCPDCAFCSLKREQCQNIETLNRVHCDSSSFSAYINPQISAQHEDEEGKSRSSQTPEDYDMDFLRGMRLEYWCSRMAIYGCKDPAVSFWLKADYDAFQHGDGSGKICDSSGVQHPNYCMFKSYQCLLKSIYNERVTRVECKRNKAYRVLSAKEGDQEVQLWQEKFLRLS</sequence>
<evidence type="ECO:0000256" key="7">
    <source>
        <dbReference type="ARBA" id="ARBA00033453"/>
    </source>
</evidence>
<keyword evidence="3" id="KW-0597">Phosphoprotein</keyword>
<comment type="caution">
    <text evidence="10">The sequence shown here is derived from an EMBL/GenBank/DDBJ whole genome shotgun (WGS) entry which is preliminary data.</text>
</comment>
<comment type="function">
    <text evidence="8">Acrosomal protein that maintains proacrosin (pro-ACR) as an enzymatically inactive zymogen in the acrosome. Involved also in the acrosome formation.</text>
</comment>
<feature type="compositionally biased region" description="Polar residues" evidence="9">
    <location>
        <begin position="148"/>
        <end position="167"/>
    </location>
</feature>
<organism evidence="10 11">
    <name type="scientific">Sinosuthora webbiana</name>
    <dbReference type="NCBI Taxonomy" id="337173"/>
    <lineage>
        <taxon>Eukaryota</taxon>
        <taxon>Metazoa</taxon>
        <taxon>Chordata</taxon>
        <taxon>Craniata</taxon>
        <taxon>Vertebrata</taxon>
        <taxon>Euteleostomi</taxon>
        <taxon>Archelosauria</taxon>
        <taxon>Archosauria</taxon>
        <taxon>Dinosauria</taxon>
        <taxon>Saurischia</taxon>
        <taxon>Theropoda</taxon>
        <taxon>Coelurosauria</taxon>
        <taxon>Aves</taxon>
        <taxon>Neognathae</taxon>
        <taxon>Neoaves</taxon>
        <taxon>Telluraves</taxon>
        <taxon>Australaves</taxon>
        <taxon>Passeriformes</taxon>
        <taxon>Sylvioidea</taxon>
        <taxon>Sylviidae</taxon>
        <taxon>Sinosuthora</taxon>
    </lineage>
</organism>
<dbReference type="GO" id="GO:0001669">
    <property type="term" value="C:acrosomal vesicle"/>
    <property type="evidence" value="ECO:0007669"/>
    <property type="project" value="UniProtKB-SubCell"/>
</dbReference>
<dbReference type="GO" id="GO:0005634">
    <property type="term" value="C:nucleus"/>
    <property type="evidence" value="ECO:0007669"/>
    <property type="project" value="TreeGrafter"/>
</dbReference>
<comment type="subcellular location">
    <subcellularLocation>
        <location evidence="1">Cytoplasmic vesicle</location>
        <location evidence="1">Secretory vesicle</location>
        <location evidence="1">Acrosome</location>
    </subcellularLocation>
</comment>
<dbReference type="Pfam" id="PF07222">
    <property type="entry name" value="PBP_sp32"/>
    <property type="match status" value="1"/>
</dbReference>
<evidence type="ECO:0000256" key="1">
    <source>
        <dbReference type="ARBA" id="ARBA00004218"/>
    </source>
</evidence>
<name>A0A7K4UR12_9SYLV</name>
<evidence type="ECO:0000256" key="2">
    <source>
        <dbReference type="ARBA" id="ARBA00018940"/>
    </source>
</evidence>
<keyword evidence="11" id="KW-1185">Reference proteome</keyword>
<evidence type="ECO:0000256" key="6">
    <source>
        <dbReference type="ARBA" id="ARBA00032734"/>
    </source>
</evidence>
<evidence type="ECO:0000256" key="9">
    <source>
        <dbReference type="SAM" id="MobiDB-lite"/>
    </source>
</evidence>
<feature type="region of interest" description="Disordered" evidence="9">
    <location>
        <begin position="134"/>
        <end position="171"/>
    </location>
</feature>
<dbReference type="PANTHER" id="PTHR21362">
    <property type="entry name" value="ACROSIN-BINDING PROTEIN"/>
    <property type="match status" value="1"/>
</dbReference>
<dbReference type="OrthoDB" id="9009946at2759"/>
<evidence type="ECO:0000256" key="8">
    <source>
        <dbReference type="ARBA" id="ARBA00045517"/>
    </source>
</evidence>
<evidence type="ECO:0000313" key="11">
    <source>
        <dbReference type="Proteomes" id="UP000580691"/>
    </source>
</evidence>